<gene>
    <name evidence="2" type="ORF">RF55_12536</name>
</gene>
<keyword evidence="3" id="KW-1185">Reference proteome</keyword>
<evidence type="ECO:0000256" key="1">
    <source>
        <dbReference type="SAM" id="MobiDB-lite"/>
    </source>
</evidence>
<dbReference type="PaxDb" id="67767-A0A0J7N5S5"/>
<feature type="compositionally biased region" description="Polar residues" evidence="1">
    <location>
        <begin position="45"/>
        <end position="61"/>
    </location>
</feature>
<dbReference type="EMBL" id="LBMM01009541">
    <property type="protein sequence ID" value="KMQ88045.1"/>
    <property type="molecule type" value="Genomic_DNA"/>
</dbReference>
<sequence length="156" mass="17122">MASAEKQSKNDYFTQDEFEIAAEEYEASKDVLSELLAKQSPGLAPTQQFNPDDSTTSNDSHGNCKFALPRITIPVFNGDAALLIAHVQMSDANYDGAWQILKNEFDCSRALINAHIHSFAGFPAMKAESATELKQLRDAVNSSLSALRNLKRPVDS</sequence>
<dbReference type="InterPro" id="IPR005312">
    <property type="entry name" value="DUF1759"/>
</dbReference>
<organism evidence="2 3">
    <name type="scientific">Lasius niger</name>
    <name type="common">Black garden ant</name>
    <dbReference type="NCBI Taxonomy" id="67767"/>
    <lineage>
        <taxon>Eukaryota</taxon>
        <taxon>Metazoa</taxon>
        <taxon>Ecdysozoa</taxon>
        <taxon>Arthropoda</taxon>
        <taxon>Hexapoda</taxon>
        <taxon>Insecta</taxon>
        <taxon>Pterygota</taxon>
        <taxon>Neoptera</taxon>
        <taxon>Endopterygota</taxon>
        <taxon>Hymenoptera</taxon>
        <taxon>Apocrita</taxon>
        <taxon>Aculeata</taxon>
        <taxon>Formicoidea</taxon>
        <taxon>Formicidae</taxon>
        <taxon>Formicinae</taxon>
        <taxon>Lasius</taxon>
        <taxon>Lasius</taxon>
    </lineage>
</organism>
<dbReference type="AlphaFoldDB" id="A0A0J7N5S5"/>
<accession>A0A0J7N5S5</accession>
<comment type="caution">
    <text evidence="2">The sequence shown here is derived from an EMBL/GenBank/DDBJ whole genome shotgun (WGS) entry which is preliminary data.</text>
</comment>
<name>A0A0J7N5S5_LASNI</name>
<reference evidence="2 3" key="1">
    <citation type="submission" date="2015-04" db="EMBL/GenBank/DDBJ databases">
        <title>Lasius niger genome sequencing.</title>
        <authorList>
            <person name="Konorov E.A."/>
            <person name="Nikitin M.A."/>
            <person name="Kirill M.V."/>
            <person name="Chang P."/>
        </authorList>
    </citation>
    <scope>NUCLEOTIDE SEQUENCE [LARGE SCALE GENOMIC DNA]</scope>
    <source>
        <tissue evidence="2">Whole</tissue>
    </source>
</reference>
<protein>
    <submittedName>
        <fullName evidence="2">Uncharacterized protein</fullName>
    </submittedName>
</protein>
<evidence type="ECO:0000313" key="2">
    <source>
        <dbReference type="EMBL" id="KMQ88045.1"/>
    </source>
</evidence>
<dbReference type="Proteomes" id="UP000036403">
    <property type="component" value="Unassembled WGS sequence"/>
</dbReference>
<feature type="region of interest" description="Disordered" evidence="1">
    <location>
        <begin position="42"/>
        <end position="61"/>
    </location>
</feature>
<dbReference type="Pfam" id="PF03564">
    <property type="entry name" value="DUF1759"/>
    <property type="match status" value="1"/>
</dbReference>
<dbReference type="OrthoDB" id="7552900at2759"/>
<proteinExistence type="predicted"/>
<evidence type="ECO:0000313" key="3">
    <source>
        <dbReference type="Proteomes" id="UP000036403"/>
    </source>
</evidence>